<evidence type="ECO:0000313" key="2">
    <source>
        <dbReference type="Proteomes" id="UP001630127"/>
    </source>
</evidence>
<accession>A0ABD2ZTG0</accession>
<name>A0ABD2ZTG0_9GENT</name>
<dbReference type="AlphaFoldDB" id="A0ABD2ZTG0"/>
<proteinExistence type="predicted"/>
<dbReference type="EMBL" id="JBJUIK010000007">
    <property type="protein sequence ID" value="KAL3522699.1"/>
    <property type="molecule type" value="Genomic_DNA"/>
</dbReference>
<organism evidence="1 2">
    <name type="scientific">Cinchona calisaya</name>
    <dbReference type="NCBI Taxonomy" id="153742"/>
    <lineage>
        <taxon>Eukaryota</taxon>
        <taxon>Viridiplantae</taxon>
        <taxon>Streptophyta</taxon>
        <taxon>Embryophyta</taxon>
        <taxon>Tracheophyta</taxon>
        <taxon>Spermatophyta</taxon>
        <taxon>Magnoliopsida</taxon>
        <taxon>eudicotyledons</taxon>
        <taxon>Gunneridae</taxon>
        <taxon>Pentapetalae</taxon>
        <taxon>asterids</taxon>
        <taxon>lamiids</taxon>
        <taxon>Gentianales</taxon>
        <taxon>Rubiaceae</taxon>
        <taxon>Cinchonoideae</taxon>
        <taxon>Cinchoneae</taxon>
        <taxon>Cinchona</taxon>
    </lineage>
</organism>
<comment type="caution">
    <text evidence="1">The sequence shown here is derived from an EMBL/GenBank/DDBJ whole genome shotgun (WGS) entry which is preliminary data.</text>
</comment>
<evidence type="ECO:0000313" key="1">
    <source>
        <dbReference type="EMBL" id="KAL3522699.1"/>
    </source>
</evidence>
<gene>
    <name evidence="1" type="ORF">ACH5RR_015533</name>
</gene>
<protein>
    <submittedName>
        <fullName evidence="1">Uncharacterized protein</fullName>
    </submittedName>
</protein>
<reference evidence="1 2" key="1">
    <citation type="submission" date="2024-11" db="EMBL/GenBank/DDBJ databases">
        <title>A near-complete genome assembly of Cinchona calisaya.</title>
        <authorList>
            <person name="Lian D.C."/>
            <person name="Zhao X.W."/>
            <person name="Wei L."/>
        </authorList>
    </citation>
    <scope>NUCLEOTIDE SEQUENCE [LARGE SCALE GENOMIC DNA]</scope>
    <source>
        <tissue evidence="1">Nenye</tissue>
    </source>
</reference>
<dbReference type="Proteomes" id="UP001630127">
    <property type="component" value="Unassembled WGS sequence"/>
</dbReference>
<keyword evidence="2" id="KW-1185">Reference proteome</keyword>
<sequence length="108" mass="11691">MNYAKLKFIHDFYMIVYFGAMAPLGSTATCTKVRSVEVASKQCICAHDLSTAPGDLIINDFVAKATPTFVSTDCSTNVDVVAPCLTGVHLTTVAIHYILMPRLISVYA</sequence>